<dbReference type="Gene3D" id="1.10.8.540">
    <property type="entry name" value="FHIPEP family, domain 3"/>
    <property type="match status" value="1"/>
</dbReference>
<dbReference type="PATRIC" id="fig|1298851.3.peg.674"/>
<comment type="similarity">
    <text evidence="2 7">Belongs to the FHIPEP (flagella/HR/invasion proteins export pore) family.</text>
</comment>
<dbReference type="GO" id="GO:0009306">
    <property type="term" value="P:protein secretion"/>
    <property type="evidence" value="ECO:0007669"/>
    <property type="project" value="InterPro"/>
</dbReference>
<keyword evidence="7" id="KW-1005">Bacterial flagellum biogenesis</keyword>
<keyword evidence="7" id="KW-1006">Bacterial flagellum protein export</keyword>
<comment type="caution">
    <text evidence="7">Lacks conserved residue(s) required for the propagation of feature annotation.</text>
</comment>
<evidence type="ECO:0000313" key="9">
    <source>
        <dbReference type="Proteomes" id="UP000063234"/>
    </source>
</evidence>
<dbReference type="InterPro" id="IPR001712">
    <property type="entry name" value="T3SS_FHIPEP"/>
</dbReference>
<evidence type="ECO:0000256" key="4">
    <source>
        <dbReference type="ARBA" id="ARBA00022692"/>
    </source>
</evidence>
<dbReference type="Proteomes" id="UP000063234">
    <property type="component" value="Chromosome"/>
</dbReference>
<feature type="transmembrane region" description="Helical" evidence="7">
    <location>
        <begin position="202"/>
        <end position="223"/>
    </location>
</feature>
<dbReference type="Gene3D" id="3.40.50.12790">
    <property type="entry name" value="FHIPEP family, domain 4"/>
    <property type="match status" value="1"/>
</dbReference>
<name>A0A0S3QT05_THET7</name>
<feature type="transmembrane region" description="Helical" evidence="7">
    <location>
        <begin position="235"/>
        <end position="261"/>
    </location>
</feature>
<accession>A0A0S3QT05</accession>
<keyword evidence="8" id="KW-0282">Flagellum</keyword>
<gene>
    <name evidence="7 8" type="primary">flhA</name>
    <name evidence="8" type="ORF">TST_0648</name>
</gene>
<sequence>MRELAFNRADVFTELGVAAAVVLILTVMIIPLPSWLLDVLIALNISISVLVLLSTVYMKRPLEFSSFPSLLLMVTLYRLSLNVASTRRILLYGNKGTSAAGHIIEAFGQFVVGGNYVVGFVIFLILVIINFIVITKGAQRIAEVAARFTLDAMPGKQMAIDADLNTGLIDEVEARRRREEIQREADFYGAMDGASKFVRGDAIAGLIITCINIIGGLVIGVLQQKMPLATAAKTYTILTIGDGLVSQIPALIISTAAGILVSRAASESHMGKDLVKQLTSYPRALFLGAAILLFAGFVPGFPFWPFFLLSLFLAGVGYVGIKTPEVKEEVAPTEEETPEADIERIKTSLQIDPIELELGYNLIPLVEKGDLINRIRAMRRQIAQDLGFIVPPVRVRDNLSLEPNKYRILLYGTEVAEGEVYVDMYLVIPAASKELNLEGIPTKEPAFGISALWVKEENKEKAAMEGHAVVDAGTVIITHLSEVIKSHAHELLGRDELNDLLDALAKSYPKLVEDLVPNVVSHSLLQKVLQNLLREGVSIRNLKKILETVAEYAGKIEDPEVITEFVRQALGRQIVKQIMGDSEILPIVTLDPQLEKELADHLQRTDKGSYIVLPQDKLRELADKISGTLEPVISKGIQPAIVTSYEIRPAFKRLIERVLPRIPVLSNLEIPPDVKVQVVGVIK</sequence>
<dbReference type="GO" id="GO:0044780">
    <property type="term" value="P:bacterial-type flagellum assembly"/>
    <property type="evidence" value="ECO:0007669"/>
    <property type="project" value="InterPro"/>
</dbReference>
<dbReference type="NCBIfam" id="TIGR01398">
    <property type="entry name" value="FlhA"/>
    <property type="match status" value="1"/>
</dbReference>
<keyword evidence="8" id="KW-0966">Cell projection</keyword>
<organism evidence="8 9">
    <name type="scientific">Thermosulfidibacter takaii (strain DSM 17441 / JCM 13301 / NBRC 103674 / ABI70S6)</name>
    <dbReference type="NCBI Taxonomy" id="1298851"/>
    <lineage>
        <taxon>Bacteria</taxon>
        <taxon>Pseudomonadati</taxon>
        <taxon>Thermosulfidibacterota</taxon>
        <taxon>Thermosulfidibacteria</taxon>
        <taxon>Thermosulfidibacterales</taxon>
        <taxon>Thermosulfidibacteraceae</taxon>
    </lineage>
</organism>
<reference evidence="9" key="1">
    <citation type="journal article" date="2018" name="Science">
        <title>A primordial and reversible TCA cycle in a facultatively chemolithoautotrophic thermophile.</title>
        <authorList>
            <person name="Nunoura T."/>
            <person name="Chikaraishi Y."/>
            <person name="Izaki R."/>
            <person name="Suwa T."/>
            <person name="Sato T."/>
            <person name="Harada T."/>
            <person name="Mori K."/>
            <person name="Kato Y."/>
            <person name="Miyazaki M."/>
            <person name="Shimamura S."/>
            <person name="Yanagawa K."/>
            <person name="Shuto A."/>
            <person name="Ohkouchi N."/>
            <person name="Fujita N."/>
            <person name="Takaki Y."/>
            <person name="Atomi H."/>
            <person name="Takai K."/>
        </authorList>
    </citation>
    <scope>NUCLEOTIDE SEQUENCE [LARGE SCALE GENOMIC DNA]</scope>
    <source>
        <strain evidence="9">DSM 17441 / JCM 13301 / NBRC 103674 / ABI70S6</strain>
    </source>
</reference>
<feature type="transmembrane region" description="Helical" evidence="7">
    <location>
        <begin position="39"/>
        <end position="58"/>
    </location>
</feature>
<comment type="subcellular location">
    <subcellularLocation>
        <location evidence="1 7">Cell membrane</location>
        <topology evidence="1 7">Multi-pass membrane protein</topology>
    </subcellularLocation>
</comment>
<feature type="transmembrane region" description="Helical" evidence="7">
    <location>
        <begin position="281"/>
        <end position="298"/>
    </location>
</feature>
<dbReference type="PRINTS" id="PR00949">
    <property type="entry name" value="TYPE3IMAPROT"/>
</dbReference>
<dbReference type="InterPro" id="IPR006301">
    <property type="entry name" value="FlhA"/>
</dbReference>
<keyword evidence="3 7" id="KW-1003">Cell membrane</keyword>
<keyword evidence="9" id="KW-1185">Reference proteome</keyword>
<comment type="function">
    <text evidence="7">Required for formation of the rod structure of the flagellar apparatus. Together with FliI and FliH, may constitute the export apparatus of flagellin.</text>
</comment>
<keyword evidence="7" id="KW-0653">Protein transport</keyword>
<evidence type="ECO:0000256" key="1">
    <source>
        <dbReference type="ARBA" id="ARBA00004651"/>
    </source>
</evidence>
<dbReference type="OrthoDB" id="9759185at2"/>
<dbReference type="AlphaFoldDB" id="A0A0S3QT05"/>
<dbReference type="PANTHER" id="PTHR30161">
    <property type="entry name" value="FLAGELLAR EXPORT PROTEIN, MEMBRANE FLHA SUBUNIT-RELATED"/>
    <property type="match status" value="1"/>
</dbReference>
<proteinExistence type="inferred from homology"/>
<dbReference type="GO" id="GO:0005886">
    <property type="term" value="C:plasma membrane"/>
    <property type="evidence" value="ECO:0007669"/>
    <property type="project" value="UniProtKB-SubCell"/>
</dbReference>
<keyword evidence="8" id="KW-0969">Cilium</keyword>
<protein>
    <recommendedName>
        <fullName evidence="7">Flagellar biosynthesis protein FlhA</fullName>
    </recommendedName>
</protein>
<dbReference type="PIRSF" id="PIRSF005419">
    <property type="entry name" value="FlhA"/>
    <property type="match status" value="1"/>
</dbReference>
<evidence type="ECO:0000256" key="5">
    <source>
        <dbReference type="ARBA" id="ARBA00022989"/>
    </source>
</evidence>
<dbReference type="Pfam" id="PF00771">
    <property type="entry name" value="FHIPEP"/>
    <property type="match status" value="1"/>
</dbReference>
<evidence type="ECO:0000256" key="7">
    <source>
        <dbReference type="RuleBase" id="RU364093"/>
    </source>
</evidence>
<dbReference type="STRING" id="1298851.TST_0648"/>
<dbReference type="InterPro" id="IPR042194">
    <property type="entry name" value="FHIPEP_1"/>
</dbReference>
<keyword evidence="4 7" id="KW-0812">Transmembrane</keyword>
<dbReference type="PROSITE" id="PS00994">
    <property type="entry name" value="FHIPEP"/>
    <property type="match status" value="1"/>
</dbReference>
<evidence type="ECO:0000256" key="6">
    <source>
        <dbReference type="ARBA" id="ARBA00023136"/>
    </source>
</evidence>
<dbReference type="InterPro" id="IPR042193">
    <property type="entry name" value="FHIPEP_3"/>
</dbReference>
<feature type="transmembrane region" description="Helical" evidence="7">
    <location>
        <begin position="110"/>
        <end position="133"/>
    </location>
</feature>
<keyword evidence="6 7" id="KW-0472">Membrane</keyword>
<keyword evidence="5 7" id="KW-1133">Transmembrane helix</keyword>
<dbReference type="KEGG" id="ttk:TST_0648"/>
<keyword evidence="7" id="KW-0813">Transport</keyword>
<dbReference type="Gene3D" id="3.40.30.60">
    <property type="entry name" value="FHIPEP family, domain 1"/>
    <property type="match status" value="1"/>
</dbReference>
<evidence type="ECO:0000313" key="8">
    <source>
        <dbReference type="EMBL" id="BAT71454.1"/>
    </source>
</evidence>
<evidence type="ECO:0000256" key="2">
    <source>
        <dbReference type="ARBA" id="ARBA00008835"/>
    </source>
</evidence>
<feature type="transmembrane region" description="Helical" evidence="7">
    <location>
        <begin position="12"/>
        <end position="33"/>
    </location>
</feature>
<evidence type="ECO:0000256" key="3">
    <source>
        <dbReference type="ARBA" id="ARBA00022475"/>
    </source>
</evidence>
<dbReference type="RefSeq" id="WP_068549447.1">
    <property type="nucleotide sequence ID" value="NZ_AP013035.1"/>
</dbReference>
<dbReference type="InterPro" id="IPR042196">
    <property type="entry name" value="FHIPEP_4"/>
</dbReference>
<dbReference type="InterPro" id="IPR025505">
    <property type="entry name" value="FHIPEP_CS"/>
</dbReference>
<dbReference type="EMBL" id="AP013035">
    <property type="protein sequence ID" value="BAT71454.1"/>
    <property type="molecule type" value="Genomic_DNA"/>
</dbReference>
<dbReference type="PANTHER" id="PTHR30161:SF1">
    <property type="entry name" value="FLAGELLAR BIOSYNTHESIS PROTEIN FLHA-RELATED"/>
    <property type="match status" value="1"/>
</dbReference>